<dbReference type="EMBL" id="JBJKBG010000011">
    <property type="protein sequence ID" value="KAL3716266.1"/>
    <property type="molecule type" value="Genomic_DNA"/>
</dbReference>
<dbReference type="PANTHER" id="PTHR35735:SF5">
    <property type="entry name" value="PROTEIN NIM1-INTERACTING 2"/>
    <property type="match status" value="1"/>
</dbReference>
<dbReference type="PANTHER" id="PTHR35735">
    <property type="entry name" value="PROTEIN NIM1-INTERACTING 2"/>
    <property type="match status" value="1"/>
</dbReference>
<accession>A0ABD3IPQ3</accession>
<organism evidence="2 3">
    <name type="scientific">Eucalyptus globulus</name>
    <name type="common">Tasmanian blue gum</name>
    <dbReference type="NCBI Taxonomy" id="34317"/>
    <lineage>
        <taxon>Eukaryota</taxon>
        <taxon>Viridiplantae</taxon>
        <taxon>Streptophyta</taxon>
        <taxon>Embryophyta</taxon>
        <taxon>Tracheophyta</taxon>
        <taxon>Spermatophyta</taxon>
        <taxon>Magnoliopsida</taxon>
        <taxon>eudicotyledons</taxon>
        <taxon>Gunneridae</taxon>
        <taxon>Pentapetalae</taxon>
        <taxon>rosids</taxon>
        <taxon>malvids</taxon>
        <taxon>Myrtales</taxon>
        <taxon>Myrtaceae</taxon>
        <taxon>Myrtoideae</taxon>
        <taxon>Eucalypteae</taxon>
        <taxon>Eucalyptus</taxon>
    </lineage>
</organism>
<dbReference type="AlphaFoldDB" id="A0ABD3IPQ3"/>
<gene>
    <name evidence="2" type="ORF">ACJRO7_007948</name>
</gene>
<feature type="region of interest" description="Disordered" evidence="1">
    <location>
        <begin position="97"/>
        <end position="143"/>
    </location>
</feature>
<feature type="region of interest" description="Disordered" evidence="1">
    <location>
        <begin position="1"/>
        <end position="21"/>
    </location>
</feature>
<dbReference type="Proteomes" id="UP001634007">
    <property type="component" value="Unassembled WGS sequence"/>
</dbReference>
<protein>
    <submittedName>
        <fullName evidence="2">Uncharacterized protein</fullName>
    </submittedName>
</protein>
<dbReference type="InterPro" id="IPR034577">
    <property type="entry name" value="NIMIN-2"/>
</dbReference>
<evidence type="ECO:0000313" key="2">
    <source>
        <dbReference type="EMBL" id="KAL3716266.1"/>
    </source>
</evidence>
<keyword evidence="3" id="KW-1185">Reference proteome</keyword>
<evidence type="ECO:0000256" key="1">
    <source>
        <dbReference type="SAM" id="MobiDB-lite"/>
    </source>
</evidence>
<reference evidence="2 3" key="1">
    <citation type="submission" date="2024-11" db="EMBL/GenBank/DDBJ databases">
        <title>Chromosome-level genome assembly of Eucalyptus globulus Labill. provides insights into its genome evolution.</title>
        <authorList>
            <person name="Li X."/>
        </authorList>
    </citation>
    <scope>NUCLEOTIDE SEQUENCE [LARGE SCALE GENOMIC DNA]</scope>
    <source>
        <strain evidence="2">CL2024</strain>
        <tissue evidence="2">Fresh tender leaves</tissue>
    </source>
</reference>
<evidence type="ECO:0000313" key="3">
    <source>
        <dbReference type="Proteomes" id="UP001634007"/>
    </source>
</evidence>
<comment type="caution">
    <text evidence="2">The sequence shown here is derived from an EMBL/GenBank/DDBJ whole genome shotgun (WGS) entry which is preliminary data.</text>
</comment>
<name>A0ABD3IPQ3_EUCGL</name>
<proteinExistence type="predicted"/>
<sequence>MEAGKQKTQRERDGADGPKKKVRVVEARDDVEVEAPPSEAEVEEFFAIVRRMHVAVKYFGQKANGVDGKRPGKWRAALEAEEVVMVAAAEAPEVLDDKETVKKAPATATTPAPAPAPAPAPEAAAEENGVFDLNSAPAEGCVD</sequence>